<keyword evidence="2" id="KW-1185">Reference proteome</keyword>
<evidence type="ECO:0000313" key="1">
    <source>
        <dbReference type="EMBL" id="KAH7970863.1"/>
    </source>
</evidence>
<sequence>MRVLCGLPLLLLAAAANGVLFDLVPPTQSGGVVYKVRATVTLKSPELSVTEGAGLQYAGDLALYSAGQDTYEARFLNFSVVKHEYLYGSLENLTAVPLNESVPLLNETYAVDYSQQFRYPVKFVLSAGKVVKYEVSPEVSTWTRNVYKSVLTLLQNQVETPQEVPTSAAYYEDGVSGYCRVTYEVHSLTKNLYTEGPVYNVTKTKYLDDCKLTRPVHSTSGAVRKGYHAVCTKHLPNNFLPGYQEDTSAYESKPLSGCPEGLSPLDSVVAAHEVSYYNVSGSLLESALTDSLTVLPLLTGSVVVRTRLQLELASLEVPPVNPVAYQGEPHTSLELHLPEAAEYLDLPVYSYLVGSPDQVKPEVFTQVLEQVAEELVNLDLDFESETKKTPALMLKLVHIVSLLNTDQLKQALPQSLLTKTSELEPKEQVLKALYVDLLGKAGSKSAVEVAVYLVKQQVLSLYEATRLFRELSVFTAYVDKDTVELLLDLCKTTETVLKPLVKVAVCDALGEAVKKACPTRVHYDTPALTPYKSSWRRIPKIKSRYEQTPSVPKHLLPYVPVERLVLPQEKQCTVFDLVEYVKVRVNFTATSAISLLPVLVSYLNGTAENLYQLAEEGEEVTETVYFVKKAVLLALSHVVEYFPKEVSPLVRTVLLNVSEPVDVRTLAFDVWLKSVPTKWDLQQVALVVKLDRSLELKSYVYSALKSVVKDKHPANHVLASRVRGVFVHFEALNVGPRYSKYVKKTYYDVAKNFGFESLVKHVANNVSYFPTYLHAGLKYNLGPYVKTLLEGKLLLKGGEHFLNEVFSTEGPDGAPSLVGSVSASIIHERQRLTLNHIIFQLNLKTREVESPKAVLFAKFLGGDAVLPVDKELLEQLKEELVQLVQKASTTGPLTTHFVRVLLPKKVAHVEPTAVGLPVVQTVLHPIVVSLKLKDVSLQYDTSVDSLLPVTFNVTGTVQPLVLSIKQSRVFVPAELTEESPSVVHTNVKHLHFKAHLSVGYDSKYEKKVRVAVKPTFGTALLSALSTEHVVETPSPFLLLEKPAVDPKKVMDTMAKPFVYHRVYETKVVDVEVDAMSHGPFAPLPLYGKLYHLSTERMSKLVQYLTHQGSKQHLIRVNVKPYEKDPVNEWVATFKYENNVDYLMKTTLKKVYTSPSTYDESQEETSYEHMRYKPVTPKYETYDYEDSSEYYPEYPQLVNKTLVKHVLNVTLEGKLEGAVKKAVKLDLAYYHSLNKTLKHYYVDLKTLTKPLVSVFVNVSSPVAPSPFWYVPSYVGNDLVNVTLYLTYGSEPEPFVVTYNATKTDEQLLGLHAYDATPLLHWFVPQCLADQHAGHTVSYACSLATVFDAHLNKQVVSFKVPPQVSPKVKNLALKVLSFLKFKLFPYASFYALPFPEQEEYEVVLKLNKTDVNPYVTVAHGELLLPSEKVVLSGLQLSKYAVPNLLLSVYDRLKYALFEGYPHQPCSVGKHWVRTYDNVSFPLEVRPNCKYLVTSDCSVKHNFAVVVQPLDLAVGTKKLIVQLGPTVVELPPPDLYKAEVLLTVNGTYYVANTTQDVVLPYKGNRKLFVTVYPTSGPHDPPVVELTTSLKTFKVLFDGVNFFVWVNPLYQGKTCGICSNFDNEPYHEFVTPENYLVSNYSEFVASYGFGLPQCKELLVPVYPHHYLEELKKPSALAKGWTRKVREVGSLGALPSNYLVTLQERVRFPEKCAPLTA</sequence>
<protein>
    <submittedName>
        <fullName evidence="1">Uncharacterized protein</fullName>
    </submittedName>
</protein>
<dbReference type="EMBL" id="CM023480">
    <property type="protein sequence ID" value="KAH7970863.1"/>
    <property type="molecule type" value="Genomic_DNA"/>
</dbReference>
<accession>A0ACB8DJG4</accession>
<dbReference type="Proteomes" id="UP000821865">
    <property type="component" value="Chromosome 11"/>
</dbReference>
<comment type="caution">
    <text evidence="1">The sequence shown here is derived from an EMBL/GenBank/DDBJ whole genome shotgun (WGS) entry which is preliminary data.</text>
</comment>
<organism evidence="1 2">
    <name type="scientific">Dermacentor silvarum</name>
    <name type="common">Tick</name>
    <dbReference type="NCBI Taxonomy" id="543639"/>
    <lineage>
        <taxon>Eukaryota</taxon>
        <taxon>Metazoa</taxon>
        <taxon>Ecdysozoa</taxon>
        <taxon>Arthropoda</taxon>
        <taxon>Chelicerata</taxon>
        <taxon>Arachnida</taxon>
        <taxon>Acari</taxon>
        <taxon>Parasitiformes</taxon>
        <taxon>Ixodida</taxon>
        <taxon>Ixodoidea</taxon>
        <taxon>Ixodidae</taxon>
        <taxon>Rhipicephalinae</taxon>
        <taxon>Dermacentor</taxon>
    </lineage>
</organism>
<evidence type="ECO:0000313" key="2">
    <source>
        <dbReference type="Proteomes" id="UP000821865"/>
    </source>
</evidence>
<proteinExistence type="predicted"/>
<reference evidence="1" key="1">
    <citation type="submission" date="2020-05" db="EMBL/GenBank/DDBJ databases">
        <title>Large-scale comparative analyses of tick genomes elucidate their genetic diversity and vector capacities.</title>
        <authorList>
            <person name="Jia N."/>
            <person name="Wang J."/>
            <person name="Shi W."/>
            <person name="Du L."/>
            <person name="Sun Y."/>
            <person name="Zhan W."/>
            <person name="Jiang J."/>
            <person name="Wang Q."/>
            <person name="Zhang B."/>
            <person name="Ji P."/>
            <person name="Sakyi L.B."/>
            <person name="Cui X."/>
            <person name="Yuan T."/>
            <person name="Jiang B."/>
            <person name="Yang W."/>
            <person name="Lam T.T.-Y."/>
            <person name="Chang Q."/>
            <person name="Ding S."/>
            <person name="Wang X."/>
            <person name="Zhu J."/>
            <person name="Ruan X."/>
            <person name="Zhao L."/>
            <person name="Wei J."/>
            <person name="Que T."/>
            <person name="Du C."/>
            <person name="Cheng J."/>
            <person name="Dai P."/>
            <person name="Han X."/>
            <person name="Huang E."/>
            <person name="Gao Y."/>
            <person name="Liu J."/>
            <person name="Shao H."/>
            <person name="Ye R."/>
            <person name="Li L."/>
            <person name="Wei W."/>
            <person name="Wang X."/>
            <person name="Wang C."/>
            <person name="Yang T."/>
            <person name="Huo Q."/>
            <person name="Li W."/>
            <person name="Guo W."/>
            <person name="Chen H."/>
            <person name="Zhou L."/>
            <person name="Ni X."/>
            <person name="Tian J."/>
            <person name="Zhou Y."/>
            <person name="Sheng Y."/>
            <person name="Liu T."/>
            <person name="Pan Y."/>
            <person name="Xia L."/>
            <person name="Li J."/>
            <person name="Zhao F."/>
            <person name="Cao W."/>
        </authorList>
    </citation>
    <scope>NUCLEOTIDE SEQUENCE</scope>
    <source>
        <strain evidence="1">Dsil-2018</strain>
    </source>
</reference>
<name>A0ACB8DJG4_DERSI</name>
<gene>
    <name evidence="1" type="ORF">HPB49_016237</name>
</gene>